<evidence type="ECO:0000313" key="1">
    <source>
        <dbReference type="EMBL" id="ETW92072.1"/>
    </source>
</evidence>
<gene>
    <name evidence="1" type="ORF">ETSY1_45320</name>
</gene>
<dbReference type="HOGENOM" id="CLU_3355179_0_0_7"/>
<sequence>MAEASQDQCQRPDFFISYTGVDRAWDEQLQGEGPRA</sequence>
<comment type="caution">
    <text evidence="1">The sequence shown here is derived from an EMBL/GenBank/DDBJ whole genome shotgun (WGS) entry which is preliminary data.</text>
</comment>
<accession>W4L212</accession>
<dbReference type="Proteomes" id="UP000019141">
    <property type="component" value="Unassembled WGS sequence"/>
</dbReference>
<reference evidence="1 2" key="1">
    <citation type="journal article" date="2014" name="Nature">
        <title>An environmental bacterial taxon with a large and distinct metabolic repertoire.</title>
        <authorList>
            <person name="Wilson M.C."/>
            <person name="Mori T."/>
            <person name="Ruckert C."/>
            <person name="Uria A.R."/>
            <person name="Helf M.J."/>
            <person name="Takada K."/>
            <person name="Gernert C."/>
            <person name="Steffens U.A."/>
            <person name="Heycke N."/>
            <person name="Schmitt S."/>
            <person name="Rinke C."/>
            <person name="Helfrich E.J."/>
            <person name="Brachmann A.O."/>
            <person name="Gurgui C."/>
            <person name="Wakimoto T."/>
            <person name="Kracht M."/>
            <person name="Crusemann M."/>
            <person name="Hentschel U."/>
            <person name="Abe I."/>
            <person name="Matsunaga S."/>
            <person name="Kalinowski J."/>
            <person name="Takeyama H."/>
            <person name="Piel J."/>
        </authorList>
    </citation>
    <scope>NUCLEOTIDE SEQUENCE [LARGE SCALE GENOMIC DNA]</scope>
    <source>
        <strain evidence="2">TSY1</strain>
    </source>
</reference>
<evidence type="ECO:0000313" key="2">
    <source>
        <dbReference type="Proteomes" id="UP000019141"/>
    </source>
</evidence>
<evidence type="ECO:0008006" key="3">
    <source>
        <dbReference type="Google" id="ProtNLM"/>
    </source>
</evidence>
<protein>
    <recommendedName>
        <fullName evidence="3">TIR domain-containing protein</fullName>
    </recommendedName>
</protein>
<organism evidence="1 2">
    <name type="scientific">Entotheonella factor</name>
    <dbReference type="NCBI Taxonomy" id="1429438"/>
    <lineage>
        <taxon>Bacteria</taxon>
        <taxon>Pseudomonadati</taxon>
        <taxon>Nitrospinota/Tectimicrobiota group</taxon>
        <taxon>Candidatus Tectimicrobiota</taxon>
        <taxon>Candidatus Entotheonellia</taxon>
        <taxon>Candidatus Entotheonellales</taxon>
        <taxon>Candidatus Entotheonellaceae</taxon>
        <taxon>Candidatus Entotheonella</taxon>
    </lineage>
</organism>
<keyword evidence="2" id="KW-1185">Reference proteome</keyword>
<dbReference type="EMBL" id="AZHW01001684">
    <property type="protein sequence ID" value="ETW92072.1"/>
    <property type="molecule type" value="Genomic_DNA"/>
</dbReference>
<name>W4L212_ENTF1</name>
<proteinExistence type="predicted"/>
<dbReference type="AlphaFoldDB" id="W4L212"/>